<protein>
    <submittedName>
        <fullName evidence="1">AMV085</fullName>
    </submittedName>
</protein>
<organismHost>
    <name type="scientific">Amsacta</name>
    <dbReference type="NCBI Taxonomy" id="340055"/>
</organismHost>
<dbReference type="OrthoDB" id="23698at10239"/>
<dbReference type="GeneID" id="1494675"/>
<keyword evidence="2" id="KW-1185">Reference proteome</keyword>
<dbReference type="EMBL" id="AF250284">
    <property type="protein sequence ID" value="AAG02791.1"/>
    <property type="molecule type" value="Genomic_DNA"/>
</dbReference>
<organism evidence="1 2">
    <name type="scientific">Amsacta moorei entomopoxvirus</name>
    <name type="common">AmEPV</name>
    <dbReference type="NCBI Taxonomy" id="28321"/>
    <lineage>
        <taxon>Viruses</taxon>
        <taxon>Varidnaviria</taxon>
        <taxon>Bamfordvirae</taxon>
        <taxon>Nucleocytoviricota</taxon>
        <taxon>Pokkesviricetes</taxon>
        <taxon>Chitovirales</taxon>
        <taxon>Poxviridae</taxon>
        <taxon>Entomopoxvirinae</taxon>
        <taxon>Betaentomopoxvirus</taxon>
    </lineage>
</organism>
<reference evidence="1 2" key="1">
    <citation type="journal article" date="2000" name="Virology">
        <title>Complete genomic sequence of the Amsacta moorei entomopoxvirus: analysis and comparison with other poxviruses.</title>
        <authorList>
            <person name="Bawden A.L."/>
            <person name="Glassberg K.J."/>
            <person name="Diggans J."/>
            <person name="Shaw R."/>
            <person name="Farmerie W."/>
            <person name="Moyer R.W."/>
        </authorList>
    </citation>
    <scope>NUCLEOTIDE SEQUENCE [LARGE SCALE GENOMIC DNA]</scope>
</reference>
<proteinExistence type="predicted"/>
<dbReference type="Proteomes" id="UP000000872">
    <property type="component" value="Segment"/>
</dbReference>
<evidence type="ECO:0000313" key="2">
    <source>
        <dbReference type="Proteomes" id="UP000000872"/>
    </source>
</evidence>
<dbReference type="KEGG" id="vg:1494675"/>
<accession>Q9EMW4</accession>
<name>Q9EMW4_AMEPV</name>
<evidence type="ECO:0000313" key="1">
    <source>
        <dbReference type="EMBL" id="AAG02791.1"/>
    </source>
</evidence>
<sequence length="204" mass="23913">MAAYIILNMKTMVLNNDGLYDIIPYKASLSILYNKKIIFNDIFFIKYNLYESRVDKKKFNNAISFLMNKNIFPTKEHKGKKVIRYNNKIGHDPDSFRNFIKSLIFILKNYLNITPILVSSHNTNTMWVLNKLKNNKLVTTINYIDIPTIIINNIDLTNDCDIINDFCINYILNSKIEYNIESTDHNKVLDTILEYISIIVNNNL</sequence>
<gene>
    <name evidence="1" type="primary">AMV085</name>
</gene>
<dbReference type="RefSeq" id="NP_064867.1">
    <property type="nucleotide sequence ID" value="NC_002520.1"/>
</dbReference>